<comment type="caution">
    <text evidence="1">The sequence shown here is derived from an EMBL/GenBank/DDBJ whole genome shotgun (WGS) entry which is preliminary data.</text>
</comment>
<evidence type="ECO:0000313" key="2">
    <source>
        <dbReference type="Proteomes" id="UP000244248"/>
    </source>
</evidence>
<evidence type="ECO:0000313" key="1">
    <source>
        <dbReference type="EMBL" id="PTU31893.1"/>
    </source>
</evidence>
<gene>
    <name evidence="1" type="ORF">CJD38_04185</name>
</gene>
<dbReference type="Proteomes" id="UP000244248">
    <property type="component" value="Unassembled WGS sequence"/>
</dbReference>
<name>A0A2T5MH55_9GAMM</name>
<organism evidence="1 2">
    <name type="scientific">Stenotrophobium rhamnosiphilum</name>
    <dbReference type="NCBI Taxonomy" id="2029166"/>
    <lineage>
        <taxon>Bacteria</taxon>
        <taxon>Pseudomonadati</taxon>
        <taxon>Pseudomonadota</taxon>
        <taxon>Gammaproteobacteria</taxon>
        <taxon>Nevskiales</taxon>
        <taxon>Nevskiaceae</taxon>
        <taxon>Stenotrophobium</taxon>
    </lineage>
</organism>
<proteinExistence type="predicted"/>
<accession>A0A2T5MH55</accession>
<sequence length="94" mass="10414">MKDQSPEPRILPLKVDELSDDLIAIIVRMITVNRAVDSREQDVLTDLVPDSGATTLSPADKSELLANLPEIVRTMLRHPDLFARQVDLGVQLLA</sequence>
<keyword evidence="2" id="KW-1185">Reference proteome</keyword>
<dbReference type="EMBL" id="QANS01000002">
    <property type="protein sequence ID" value="PTU31893.1"/>
    <property type="molecule type" value="Genomic_DNA"/>
</dbReference>
<dbReference type="AlphaFoldDB" id="A0A2T5MH55"/>
<reference evidence="1 2" key="1">
    <citation type="submission" date="2018-04" db="EMBL/GenBank/DDBJ databases">
        <title>Novel species isolated from glacier.</title>
        <authorList>
            <person name="Liu Q."/>
            <person name="Xin Y.-H."/>
        </authorList>
    </citation>
    <scope>NUCLEOTIDE SEQUENCE [LARGE SCALE GENOMIC DNA]</scope>
    <source>
        <strain evidence="1 2">GT1R17</strain>
    </source>
</reference>
<protein>
    <submittedName>
        <fullName evidence="1">Uncharacterized protein</fullName>
    </submittedName>
</protein>